<dbReference type="RefSeq" id="WP_047885937.1">
    <property type="nucleotide sequence ID" value="NZ_CP071326.1"/>
</dbReference>
<organism evidence="1 2">
    <name type="scientific">Photobacterium ganghwense</name>
    <dbReference type="NCBI Taxonomy" id="320778"/>
    <lineage>
        <taxon>Bacteria</taxon>
        <taxon>Pseudomonadati</taxon>
        <taxon>Pseudomonadota</taxon>
        <taxon>Gammaproteobacteria</taxon>
        <taxon>Vibrionales</taxon>
        <taxon>Vibrionaceae</taxon>
        <taxon>Photobacterium</taxon>
    </lineage>
</organism>
<evidence type="ECO:0000313" key="1">
    <source>
        <dbReference type="EMBL" id="KLV08045.1"/>
    </source>
</evidence>
<dbReference type="Proteomes" id="UP000035909">
    <property type="component" value="Unassembled WGS sequence"/>
</dbReference>
<gene>
    <name evidence="1" type="ORF">ABT57_14530</name>
</gene>
<dbReference type="STRING" id="320778.ABT57_14530"/>
<dbReference type="EMBL" id="LDOU01000015">
    <property type="protein sequence ID" value="KLV08045.1"/>
    <property type="molecule type" value="Genomic_DNA"/>
</dbReference>
<reference evidence="1 2" key="1">
    <citation type="submission" date="2015-05" db="EMBL/GenBank/DDBJ databases">
        <title>Photobacterium galathea sp. nov.</title>
        <authorList>
            <person name="Machado H."/>
            <person name="Gram L."/>
        </authorList>
    </citation>
    <scope>NUCLEOTIDE SEQUENCE [LARGE SCALE GENOMIC DNA]</scope>
    <source>
        <strain evidence="1 2">DSM 22954</strain>
    </source>
</reference>
<proteinExistence type="predicted"/>
<comment type="caution">
    <text evidence="1">The sequence shown here is derived from an EMBL/GenBank/DDBJ whole genome shotgun (WGS) entry which is preliminary data.</text>
</comment>
<sequence length="164" mass="18093">MEALIAKKNHWMDSHITEAEFPTPESEQGLALYQAKQTSLTATSASHASYEPSALSIYPVDCHPLTIRYAVVYASQWDDQDEHSAVVEYLTQIMFEPDSPAQLFVGFFKGKPAACGMLYHDPELGTLVSDIAALPVPAQDALCQEMRDALIARAEADSPLFEMQ</sequence>
<evidence type="ECO:0008006" key="3">
    <source>
        <dbReference type="Google" id="ProtNLM"/>
    </source>
</evidence>
<evidence type="ECO:0000313" key="2">
    <source>
        <dbReference type="Proteomes" id="UP000035909"/>
    </source>
</evidence>
<protein>
    <recommendedName>
        <fullName evidence="3">Flavodoxin</fullName>
    </recommendedName>
</protein>
<name>A0A0J1H8I7_9GAMM</name>
<keyword evidence="2" id="KW-1185">Reference proteome</keyword>
<dbReference type="AlphaFoldDB" id="A0A0J1H8I7"/>
<accession>A0A0J1H8I7</accession>
<dbReference type="PATRIC" id="fig|320778.3.peg.3157"/>